<evidence type="ECO:0000313" key="2">
    <source>
        <dbReference type="EMBL" id="MYM67278.1"/>
    </source>
</evidence>
<evidence type="ECO:0000313" key="3">
    <source>
        <dbReference type="Proteomes" id="UP000450012"/>
    </source>
</evidence>
<gene>
    <name evidence="2" type="ORF">GTP45_10595</name>
</gene>
<evidence type="ECO:0000259" key="1">
    <source>
        <dbReference type="Pfam" id="PF13946"/>
    </source>
</evidence>
<sequence>MPTVFSVELVPGALGTGAKVQMSFDYIPFDFRLGVSGKSNDTFTDGTPNYASSTYEFWRGYPAGEYTISTLYVWDDVGHVQNYSAADLAALGLPNHFTVIDKLAPATPTEKVNVGEDGRLPGNVAFLNGTAGAGDSIKITYKDEKGTVHTLGTTTADASGAWKLTSESLLDGVYSQVVAIATNKGGYASTYSNPVSFEVRGAPVAPSINVAKGEDGKLAYSKALIWGGAFSGDTVHLYDNGQLIATVKVDETGWWGVVPGNFSAGAQHKLTATVTDFQGWVSPASNALSFTPATADHGVVFTIGSFSNETSQVLDQAKLTMALDAVSALVSSALGGLQQIALNVKVMEFSNTAIASAVGYVKLPAADDIMPLVTKANLNLSPAFAQYLNDSYSVGSYAVEVLAHEVLHVLGIHNGILSLAQKTVDGKDYFLGTNAMAINGGPVLLSADKAHVDESSDLISPYHSYFVNYFSSDRVSAPYSSLDLAILKDIGYQNQMTLVSVDGHTFIPGDAKHTSITGTKSTALDTVYVDAKSAEYGVVANSSGAYYTLTDQVGDDGVKVLSDIERIRFNDGMVALDVFKGQIGGEVYRMYQAAFDRKPDSAGLGYWIAQMDKGESLLGMASQFKNSAEFSALYGSNLSDSAYVNQLYHNVLHRTADKAGLDYWLGALGAGVTRESVLVDFSESNENVAQLTGTLANGFSYAPWVG</sequence>
<protein>
    <submittedName>
        <fullName evidence="2">DUF4214 domain-containing protein</fullName>
    </submittedName>
</protein>
<reference evidence="2 3" key="1">
    <citation type="submission" date="2019-12" db="EMBL/GenBank/DDBJ databases">
        <title>Novel species isolated from a subtropical stream in China.</title>
        <authorList>
            <person name="Lu H."/>
        </authorList>
    </citation>
    <scope>NUCLEOTIDE SEQUENCE [LARGE SCALE GENOMIC DNA]</scope>
    <source>
        <strain evidence="2 3">FT55W</strain>
    </source>
</reference>
<organism evidence="2 3">
    <name type="scientific">Duganella rivi</name>
    <dbReference type="NCBI Taxonomy" id="2666083"/>
    <lineage>
        <taxon>Bacteria</taxon>
        <taxon>Pseudomonadati</taxon>
        <taxon>Pseudomonadota</taxon>
        <taxon>Betaproteobacteria</taxon>
        <taxon>Burkholderiales</taxon>
        <taxon>Oxalobacteraceae</taxon>
        <taxon>Telluria group</taxon>
        <taxon>Duganella</taxon>
    </lineage>
</organism>
<proteinExistence type="predicted"/>
<accession>A0A7X4GPP3</accession>
<dbReference type="Gene3D" id="1.10.3130.20">
    <property type="entry name" value="Phycobilisome linker domain"/>
    <property type="match status" value="1"/>
</dbReference>
<dbReference type="AlphaFoldDB" id="A0A7X4GPP3"/>
<dbReference type="InterPro" id="IPR025282">
    <property type="entry name" value="DUF4214"/>
</dbReference>
<dbReference type="InterPro" id="IPR013783">
    <property type="entry name" value="Ig-like_fold"/>
</dbReference>
<dbReference type="Gene3D" id="2.60.40.10">
    <property type="entry name" value="Immunoglobulins"/>
    <property type="match status" value="2"/>
</dbReference>
<feature type="domain" description="DUF4214" evidence="1">
    <location>
        <begin position="621"/>
        <end position="690"/>
    </location>
</feature>
<dbReference type="InterPro" id="IPR038255">
    <property type="entry name" value="PBS_linker_sf"/>
</dbReference>
<dbReference type="Proteomes" id="UP000450012">
    <property type="component" value="Unassembled WGS sequence"/>
</dbReference>
<dbReference type="Pfam" id="PF13946">
    <property type="entry name" value="DUF4214"/>
    <property type="match status" value="1"/>
</dbReference>
<dbReference type="RefSeq" id="WP_161013830.1">
    <property type="nucleotide sequence ID" value="NZ_WWCK01000003.1"/>
</dbReference>
<keyword evidence="3" id="KW-1185">Reference proteome</keyword>
<dbReference type="EMBL" id="WWCK01000003">
    <property type="protein sequence ID" value="MYM67278.1"/>
    <property type="molecule type" value="Genomic_DNA"/>
</dbReference>
<name>A0A7X4GPP3_9BURK</name>
<comment type="caution">
    <text evidence="2">The sequence shown here is derived from an EMBL/GenBank/DDBJ whole genome shotgun (WGS) entry which is preliminary data.</text>
</comment>